<comment type="subcellular location">
    <subcellularLocation>
        <location evidence="1 8">Cytoplasm</location>
    </subcellularLocation>
</comment>
<feature type="domain" description="DAHP synthetase I/KDSA" evidence="9">
    <location>
        <begin position="11"/>
        <end position="259"/>
    </location>
</feature>
<dbReference type="GO" id="GO:0019294">
    <property type="term" value="P:keto-3-deoxy-D-manno-octulosonic acid biosynthetic process"/>
    <property type="evidence" value="ECO:0007669"/>
    <property type="project" value="UniProtKB-UniRule"/>
</dbReference>
<dbReference type="SUPFAM" id="SSF51569">
    <property type="entry name" value="Aldolase"/>
    <property type="match status" value="1"/>
</dbReference>
<dbReference type="InterPro" id="IPR013785">
    <property type="entry name" value="Aldolase_TIM"/>
</dbReference>
<keyword evidence="6 8" id="KW-0808">Transferase</keyword>
<dbReference type="EC" id="2.5.1.55" evidence="8"/>
<evidence type="ECO:0000313" key="11">
    <source>
        <dbReference type="Proteomes" id="UP001155241"/>
    </source>
</evidence>
<evidence type="ECO:0000256" key="8">
    <source>
        <dbReference type="HAMAP-Rule" id="MF_00056"/>
    </source>
</evidence>
<dbReference type="EMBL" id="JAMXLR010000055">
    <property type="protein sequence ID" value="MCO6045443.1"/>
    <property type="molecule type" value="Genomic_DNA"/>
</dbReference>
<dbReference type="GO" id="GO:0008676">
    <property type="term" value="F:3-deoxy-8-phosphooctulonate synthase activity"/>
    <property type="evidence" value="ECO:0007669"/>
    <property type="project" value="UniProtKB-UniRule"/>
</dbReference>
<evidence type="ECO:0000256" key="1">
    <source>
        <dbReference type="ARBA" id="ARBA00004496"/>
    </source>
</evidence>
<dbReference type="InterPro" id="IPR006218">
    <property type="entry name" value="DAHP1/KDSA"/>
</dbReference>
<dbReference type="AlphaFoldDB" id="A0A9X2FC46"/>
<dbReference type="InterPro" id="IPR006269">
    <property type="entry name" value="KDO8P_synthase"/>
</dbReference>
<dbReference type="NCBIfam" id="TIGR01362">
    <property type="entry name" value="KDO8P_synth"/>
    <property type="match status" value="1"/>
</dbReference>
<evidence type="ECO:0000259" key="9">
    <source>
        <dbReference type="Pfam" id="PF00793"/>
    </source>
</evidence>
<dbReference type="Pfam" id="PF00793">
    <property type="entry name" value="DAHP_synth_1"/>
    <property type="match status" value="1"/>
</dbReference>
<protein>
    <recommendedName>
        <fullName evidence="8">2-dehydro-3-deoxyphosphooctonate aldolase</fullName>
        <ecNumber evidence="8">2.5.1.55</ecNumber>
    </recommendedName>
    <alternativeName>
        <fullName evidence="8">3-deoxy-D-manno-octulosonic acid 8-phosphate synthase</fullName>
    </alternativeName>
    <alternativeName>
        <fullName evidence="8">KDO-8-phosphate synthase</fullName>
        <shortName evidence="8">KDO 8-P synthase</shortName>
        <shortName evidence="8">KDOPS</shortName>
    </alternativeName>
    <alternativeName>
        <fullName evidence="8">Phospho-2-dehydro-3-deoxyoctonate aldolase</fullName>
    </alternativeName>
</protein>
<comment type="pathway">
    <text evidence="3 8">Carbohydrate biosynthesis; 3-deoxy-D-manno-octulosonate biosynthesis; 3-deoxy-D-manno-octulosonate from D-ribulose 5-phosphate: step 2/3.</text>
</comment>
<comment type="similarity">
    <text evidence="4 8">Belongs to the KdsA family.</text>
</comment>
<keyword evidence="8" id="KW-0448">Lipopolysaccharide biosynthesis</keyword>
<comment type="pathway">
    <text evidence="2">Bacterial outer membrane biogenesis; lipopolysaccharide biosynthesis.</text>
</comment>
<keyword evidence="5 8" id="KW-0963">Cytoplasm</keyword>
<comment type="catalytic activity">
    <reaction evidence="7 8">
        <text>D-arabinose 5-phosphate + phosphoenolpyruvate + H2O = 3-deoxy-alpha-D-manno-2-octulosonate-8-phosphate + phosphate</text>
        <dbReference type="Rhea" id="RHEA:14053"/>
        <dbReference type="ChEBI" id="CHEBI:15377"/>
        <dbReference type="ChEBI" id="CHEBI:43474"/>
        <dbReference type="ChEBI" id="CHEBI:57693"/>
        <dbReference type="ChEBI" id="CHEBI:58702"/>
        <dbReference type="ChEBI" id="CHEBI:85985"/>
        <dbReference type="EC" id="2.5.1.55"/>
    </reaction>
</comment>
<dbReference type="HAMAP" id="MF_00056">
    <property type="entry name" value="KDO8P_synth"/>
    <property type="match status" value="1"/>
</dbReference>
<keyword evidence="11" id="KW-1185">Reference proteome</keyword>
<dbReference type="Proteomes" id="UP001155241">
    <property type="component" value="Unassembled WGS sequence"/>
</dbReference>
<evidence type="ECO:0000256" key="7">
    <source>
        <dbReference type="ARBA" id="ARBA00049112"/>
    </source>
</evidence>
<evidence type="ECO:0000256" key="3">
    <source>
        <dbReference type="ARBA" id="ARBA00004845"/>
    </source>
</evidence>
<evidence type="ECO:0000256" key="5">
    <source>
        <dbReference type="ARBA" id="ARBA00022490"/>
    </source>
</evidence>
<dbReference type="RefSeq" id="WP_252853555.1">
    <property type="nucleotide sequence ID" value="NZ_JAMXLR010000055.1"/>
</dbReference>
<reference evidence="10" key="1">
    <citation type="submission" date="2022-06" db="EMBL/GenBank/DDBJ databases">
        <title>Aeoliella straminimaris, a novel planctomycete from sediments.</title>
        <authorList>
            <person name="Vitorino I.R."/>
            <person name="Lage O.M."/>
        </authorList>
    </citation>
    <scope>NUCLEOTIDE SEQUENCE</scope>
    <source>
        <strain evidence="10">ICT_H6.2</strain>
    </source>
</reference>
<dbReference type="PANTHER" id="PTHR21057">
    <property type="entry name" value="PHOSPHO-2-DEHYDRO-3-DEOXYHEPTONATE ALDOLASE"/>
    <property type="match status" value="1"/>
</dbReference>
<name>A0A9X2FC46_9BACT</name>
<comment type="caution">
    <text evidence="10">The sequence shown here is derived from an EMBL/GenBank/DDBJ whole genome shotgun (WGS) entry which is preliminary data.</text>
</comment>
<dbReference type="GO" id="GO:0005737">
    <property type="term" value="C:cytoplasm"/>
    <property type="evidence" value="ECO:0007669"/>
    <property type="project" value="UniProtKB-SubCell"/>
</dbReference>
<evidence type="ECO:0000313" key="10">
    <source>
        <dbReference type="EMBL" id="MCO6045443.1"/>
    </source>
</evidence>
<sequence>MPNNPAQIGSFRCGPGERLLVIAGPCVLETADAALEIAERLATMAEATGVQLIFKASFDKANRTSIDSYRGPGLEEGLRMLEQVRTATGLMTTTDIHEPSQAEPVSQVCDLLQIPAFLVRQTDLLVAAARTGKAVNAKKGQFLAPADMRHVVGKLAASGCENILLCERGTFFGYGRLVNDMQSIPLMKELGPPVVFDATHSVQQPGGLGGKTGGNRAMVEPLARAAMALGCDGLFCETHPDPDSSPSDGPNMVPLDDLPAMIERLLAIRETVGRFS</sequence>
<dbReference type="NCBIfam" id="NF003543">
    <property type="entry name" value="PRK05198.1"/>
    <property type="match status" value="1"/>
</dbReference>
<accession>A0A9X2FC46</accession>
<organism evidence="10 11">
    <name type="scientific">Aeoliella straminimaris</name>
    <dbReference type="NCBI Taxonomy" id="2954799"/>
    <lineage>
        <taxon>Bacteria</taxon>
        <taxon>Pseudomonadati</taxon>
        <taxon>Planctomycetota</taxon>
        <taxon>Planctomycetia</taxon>
        <taxon>Pirellulales</taxon>
        <taxon>Lacipirellulaceae</taxon>
        <taxon>Aeoliella</taxon>
    </lineage>
</organism>
<proteinExistence type="inferred from homology"/>
<dbReference type="Gene3D" id="3.20.20.70">
    <property type="entry name" value="Aldolase class I"/>
    <property type="match status" value="1"/>
</dbReference>
<evidence type="ECO:0000256" key="4">
    <source>
        <dbReference type="ARBA" id="ARBA00010499"/>
    </source>
</evidence>
<evidence type="ECO:0000256" key="6">
    <source>
        <dbReference type="ARBA" id="ARBA00022679"/>
    </source>
</evidence>
<gene>
    <name evidence="8 10" type="primary">kdsA</name>
    <name evidence="10" type="ORF">NG895_16150</name>
</gene>
<evidence type="ECO:0000256" key="2">
    <source>
        <dbReference type="ARBA" id="ARBA00004756"/>
    </source>
</evidence>